<evidence type="ECO:0000259" key="10">
    <source>
        <dbReference type="SMART" id="SM00990"/>
    </source>
</evidence>
<dbReference type="InterPro" id="IPR014883">
    <property type="entry name" value="VRR_NUC"/>
</dbReference>
<dbReference type="Proteomes" id="UP000076154">
    <property type="component" value="Unassembled WGS sequence"/>
</dbReference>
<feature type="compositionally biased region" description="Acidic residues" evidence="9">
    <location>
        <begin position="951"/>
        <end position="961"/>
    </location>
</feature>
<feature type="compositionally biased region" description="Polar residues" evidence="9">
    <location>
        <begin position="974"/>
        <end position="983"/>
    </location>
</feature>
<dbReference type="Pfam" id="PF21170">
    <property type="entry name" value="FAN1_TPR"/>
    <property type="match status" value="1"/>
</dbReference>
<dbReference type="GO" id="GO:0046872">
    <property type="term" value="F:metal ion binding"/>
    <property type="evidence" value="ECO:0007669"/>
    <property type="project" value="UniProtKB-KW"/>
</dbReference>
<dbReference type="GO" id="GO:0008409">
    <property type="term" value="F:5'-3' exonuclease activity"/>
    <property type="evidence" value="ECO:0007669"/>
    <property type="project" value="TreeGrafter"/>
</dbReference>
<feature type="compositionally biased region" description="Basic residues" evidence="9">
    <location>
        <begin position="925"/>
        <end position="944"/>
    </location>
</feature>
<comment type="catalytic activity">
    <reaction evidence="1 8">
        <text>Hydrolytically removes 5'-nucleotides successively from the 3'-hydroxy termini of 3'-hydroxy-terminated oligonucleotides.</text>
        <dbReference type="EC" id="3.1.4.1"/>
    </reaction>
</comment>
<dbReference type="Pfam" id="PF21315">
    <property type="entry name" value="FAN1_HTH"/>
    <property type="match status" value="1"/>
</dbReference>
<organism evidence="11 12">
    <name type="scientific">Hypsizygus marmoreus</name>
    <name type="common">White beech mushroom</name>
    <name type="synonym">Agaricus marmoreus</name>
    <dbReference type="NCBI Taxonomy" id="39966"/>
    <lineage>
        <taxon>Eukaryota</taxon>
        <taxon>Fungi</taxon>
        <taxon>Dikarya</taxon>
        <taxon>Basidiomycota</taxon>
        <taxon>Agaricomycotina</taxon>
        <taxon>Agaricomycetes</taxon>
        <taxon>Agaricomycetidae</taxon>
        <taxon>Agaricales</taxon>
        <taxon>Tricholomatineae</taxon>
        <taxon>Lyophyllaceae</taxon>
        <taxon>Hypsizygus</taxon>
    </lineage>
</organism>
<keyword evidence="7 8" id="KW-0464">Manganese</keyword>
<evidence type="ECO:0000313" key="12">
    <source>
        <dbReference type="Proteomes" id="UP000076154"/>
    </source>
</evidence>
<dbReference type="AlphaFoldDB" id="A0A369JLM6"/>
<dbReference type="GO" id="GO:0070336">
    <property type="term" value="F:flap-structured DNA binding"/>
    <property type="evidence" value="ECO:0007669"/>
    <property type="project" value="TreeGrafter"/>
</dbReference>
<name>A0A369JLM6_HYPMA</name>
<feature type="region of interest" description="Disordered" evidence="9">
    <location>
        <begin position="400"/>
        <end position="443"/>
    </location>
</feature>
<protein>
    <recommendedName>
        <fullName evidence="8">Fanconi-associated nuclease</fullName>
        <ecNumber evidence="8">3.1.4.1</ecNumber>
    </recommendedName>
</protein>
<evidence type="ECO:0000256" key="8">
    <source>
        <dbReference type="RuleBase" id="RU365033"/>
    </source>
</evidence>
<dbReference type="GO" id="GO:0036297">
    <property type="term" value="P:interstrand cross-link repair"/>
    <property type="evidence" value="ECO:0007669"/>
    <property type="project" value="InterPro"/>
</dbReference>
<accession>A0A369JLM6</accession>
<dbReference type="InterPro" id="IPR049126">
    <property type="entry name" value="FAN1-like_TPR"/>
</dbReference>
<dbReference type="EC" id="3.1.4.1" evidence="8"/>
<feature type="compositionally biased region" description="Polar residues" evidence="9">
    <location>
        <begin position="431"/>
        <end position="441"/>
    </location>
</feature>
<evidence type="ECO:0000256" key="3">
    <source>
        <dbReference type="ARBA" id="ARBA00022722"/>
    </source>
</evidence>
<dbReference type="InterPro" id="IPR011856">
    <property type="entry name" value="tRNA_endonuc-like_dom_sf"/>
</dbReference>
<gene>
    <name evidence="11" type="ORF">Hypma_010648</name>
</gene>
<dbReference type="InterPro" id="IPR033315">
    <property type="entry name" value="Fan1-like"/>
</dbReference>
<feature type="compositionally biased region" description="Low complexity" evidence="9">
    <location>
        <begin position="1003"/>
        <end position="1018"/>
    </location>
</feature>
<keyword evidence="12" id="KW-1185">Reference proteome</keyword>
<feature type="domain" description="VRR-NUC" evidence="10">
    <location>
        <begin position="800"/>
        <end position="916"/>
    </location>
</feature>
<proteinExistence type="inferred from homology"/>
<evidence type="ECO:0000256" key="1">
    <source>
        <dbReference type="ARBA" id="ARBA00000983"/>
    </source>
</evidence>
<evidence type="ECO:0000256" key="6">
    <source>
        <dbReference type="ARBA" id="ARBA00022842"/>
    </source>
</evidence>
<sequence>MSMNTPTAAALYELFYGAERLDDTSLERDIEELDSIRRNNWEEPTGCRRPSIYVDAFEHMINTVYEHEQHLLSEKELDILEAFTKLSYNARYCLVRLILRKSDTWHTVASMEKFKKEVGEEGLKHAIEHLCQPLRDMPLDTEISVKVEEPEIIDLTLDSDYEDEEKPIIENAEAGPSRLGAPVKHEEMDLKPSLDALRNPPEWDSDFEFFCEDETKMMLYEVLCKLNGDQLRQLVKHTKTKPLRNTNPEMISALLIHASTQSVLDFAPTHKHRDTKHARPDGLRQTTLPFLIHRGKNKARRQSAEDRLMEMALKMLGKSVRVNTDLYWLTVRLNVIYDRCTEYPKSLLLPSLLTSFKKRTYPEYKYARDRWIWANRRELLDYVEALRLEAAIEEELEPPKAPRLGTKTPVPGNNKNHFVTPDFPTPGGRTMETSMSGSSAMRCTKSPLCKEEEGGAGEPGELVMDVQEEEVPVKVQSARRVKQVFDEQVFPRWTEFVAVKHEQGMRERAPGLERFEPGFVYTRIFSKAMRALATLKCYKEEAIVLQALLTQRHWRRGKRAKWYERLAIIQMQYLGKEDDGVVEDVLRQAMEGVLEALKDEDTGLVFRPAFVRRLRRLEKKLKVPVEERCRCEGELRMANTVSFSAERLFTTAASLKLDANGRPIDGAPANGNGNGVRAYFAPVAGRTPGKADKENKPSSKGTSDDWKWKGKSIWKGLNGEEVNVEIRALQYYESMGYKGFHSESRILTTIFALLFWDIIFADVRGAFETPHQTAPLDLAEDSFYRARRDAIEARLDEIRSVKGRACEILARHDEAYREKKTWCVGVRWDICERQDLLEIVECFGGESLAIICRLFCEDYAGRSSGVPDLIIWDYTKGLCKFVEVKGPGDRPQENQKLWFDSLLGAGANVEICKVLDINQPPPASKTKKPRKARAQTRRGTKKGKAPSDSDAQMEDQPEQLDDASWGSPHETSTRRSNPGSSILGTKRRRPPDENEDDELPIFGSAATPPTSPSAPAARRGSHGGSILPPPKKQKPASVS</sequence>
<dbReference type="Gene3D" id="3.40.1350.10">
    <property type="match status" value="1"/>
</dbReference>
<evidence type="ECO:0000256" key="4">
    <source>
        <dbReference type="ARBA" id="ARBA00022723"/>
    </source>
</evidence>
<evidence type="ECO:0000313" key="11">
    <source>
        <dbReference type="EMBL" id="RDB22242.1"/>
    </source>
</evidence>
<comment type="function">
    <text evidence="8">Nuclease required for the repair of DNA interstrand cross-links (ICL). Acts as a 5'-3' exonuclease that anchors at a cut end of DNA and cleaves DNA successively at every third nucleotide, allowing to excise an ICL from one strand through flanking incisions.</text>
</comment>
<keyword evidence="8" id="KW-0539">Nucleus</keyword>
<keyword evidence="8" id="KW-0227">DNA damage</keyword>
<keyword evidence="6 8" id="KW-0460">Magnesium</keyword>
<keyword evidence="4 8" id="KW-0479">Metal-binding</keyword>
<dbReference type="FunCoup" id="A0A369JLM6">
    <property type="interactions" value="306"/>
</dbReference>
<evidence type="ECO:0000256" key="5">
    <source>
        <dbReference type="ARBA" id="ARBA00022801"/>
    </source>
</evidence>
<dbReference type="EMBL" id="LUEZ02000052">
    <property type="protein sequence ID" value="RDB22242.1"/>
    <property type="molecule type" value="Genomic_DNA"/>
</dbReference>
<comment type="cofactor">
    <cofactor evidence="8">
        <name>Mg(2+)</name>
        <dbReference type="ChEBI" id="CHEBI:18420"/>
    </cofactor>
    <cofactor evidence="8">
        <name>Mn(2+)</name>
        <dbReference type="ChEBI" id="CHEBI:29035"/>
    </cofactor>
</comment>
<dbReference type="GO" id="GO:0004528">
    <property type="term" value="F:phosphodiesterase I activity"/>
    <property type="evidence" value="ECO:0007669"/>
    <property type="project" value="UniProtKB-EC"/>
</dbReference>
<reference evidence="11" key="1">
    <citation type="submission" date="2018-04" db="EMBL/GenBank/DDBJ databases">
        <title>Whole genome sequencing of Hypsizygus marmoreus.</title>
        <authorList>
            <person name="Choi I.-G."/>
            <person name="Min B."/>
            <person name="Kim J.-G."/>
            <person name="Kim S."/>
            <person name="Oh Y.-L."/>
            <person name="Kong W.-S."/>
            <person name="Park H."/>
            <person name="Jeong J."/>
            <person name="Song E.-S."/>
        </authorList>
    </citation>
    <scope>NUCLEOTIDE SEQUENCE [LARGE SCALE GENOMIC DNA]</scope>
    <source>
        <strain evidence="11">51987-8</strain>
    </source>
</reference>
<keyword evidence="8" id="KW-0234">DNA repair</keyword>
<dbReference type="PANTHER" id="PTHR15749">
    <property type="entry name" value="FANCONI-ASSOCIATED NUCLEASE 1"/>
    <property type="match status" value="1"/>
</dbReference>
<evidence type="ECO:0000256" key="7">
    <source>
        <dbReference type="ARBA" id="ARBA00023211"/>
    </source>
</evidence>
<dbReference type="InterPro" id="IPR049125">
    <property type="entry name" value="FAN1-like_WH"/>
</dbReference>
<dbReference type="PANTHER" id="PTHR15749:SF4">
    <property type="entry name" value="FANCONI-ASSOCIATED NUCLEASE 1"/>
    <property type="match status" value="1"/>
</dbReference>
<dbReference type="CDD" id="cd22326">
    <property type="entry name" value="FAN1-like"/>
    <property type="match status" value="1"/>
</dbReference>
<dbReference type="STRING" id="39966.A0A369JLM6"/>
<comment type="caution">
    <text evidence="11">The sequence shown here is derived from an EMBL/GenBank/DDBJ whole genome shotgun (WGS) entry which is preliminary data.</text>
</comment>
<dbReference type="InParanoid" id="A0A369JLM6"/>
<keyword evidence="5 8" id="KW-0378">Hydrolase</keyword>
<dbReference type="GO" id="GO:0017108">
    <property type="term" value="F:5'-flap endonuclease activity"/>
    <property type="evidence" value="ECO:0007669"/>
    <property type="project" value="TreeGrafter"/>
</dbReference>
<comment type="subcellular location">
    <subcellularLocation>
        <location evidence="8">Nucleus</location>
    </subcellularLocation>
</comment>
<dbReference type="Pfam" id="PF08774">
    <property type="entry name" value="VRR_NUC"/>
    <property type="match status" value="1"/>
</dbReference>
<dbReference type="InterPro" id="IPR049132">
    <property type="entry name" value="FAN1-like_euk"/>
</dbReference>
<dbReference type="SMART" id="SM00990">
    <property type="entry name" value="VRR_NUC"/>
    <property type="match status" value="1"/>
</dbReference>
<evidence type="ECO:0000256" key="2">
    <source>
        <dbReference type="ARBA" id="ARBA00005533"/>
    </source>
</evidence>
<dbReference type="GO" id="GO:0005634">
    <property type="term" value="C:nucleus"/>
    <property type="evidence" value="ECO:0007669"/>
    <property type="project" value="UniProtKB-SubCell"/>
</dbReference>
<feature type="compositionally biased region" description="Basic and acidic residues" evidence="9">
    <location>
        <begin position="689"/>
        <end position="706"/>
    </location>
</feature>
<comment type="similarity">
    <text evidence="2 8">Belongs to the FAN1 family.</text>
</comment>
<keyword evidence="3 8" id="KW-0540">Nuclease</keyword>
<feature type="region of interest" description="Disordered" evidence="9">
    <location>
        <begin position="918"/>
        <end position="1039"/>
    </location>
</feature>
<dbReference type="OrthoDB" id="76364at2759"/>
<evidence type="ECO:0000256" key="9">
    <source>
        <dbReference type="SAM" id="MobiDB-lite"/>
    </source>
</evidence>
<feature type="region of interest" description="Disordered" evidence="9">
    <location>
        <begin position="685"/>
        <end position="706"/>
    </location>
</feature>